<comment type="function">
    <text evidence="2">Pyridoxal 5'-phosphate (PLP)-binding protein, which is involved in PLP homeostasis.</text>
</comment>
<feature type="modified residue" description="N6-(pyridoxal phosphate)lysine" evidence="2 3">
    <location>
        <position position="35"/>
    </location>
</feature>
<dbReference type="PIRSF" id="PIRSF004848">
    <property type="entry name" value="YBL036c_PLPDEIII"/>
    <property type="match status" value="1"/>
</dbReference>
<dbReference type="KEGG" id="fpn:ABE65_008235"/>
<proteinExistence type="inferred from homology"/>
<comment type="cofactor">
    <cofactor evidence="3">
        <name>pyridoxal 5'-phosphate</name>
        <dbReference type="ChEBI" id="CHEBI:597326"/>
    </cofactor>
</comment>
<reference evidence="6 7" key="1">
    <citation type="submission" date="2016-04" db="EMBL/GenBank/DDBJ databases">
        <title>Complete genome sequence of Fictibacillus phosphorivorans G25-29, a strain toxic to nematodes.</title>
        <authorList>
            <person name="Zheng Z."/>
        </authorList>
    </citation>
    <scope>NUCLEOTIDE SEQUENCE [LARGE SCALE GENOMIC DNA]</scope>
    <source>
        <strain evidence="6 7">G25-29</strain>
    </source>
</reference>
<evidence type="ECO:0000256" key="3">
    <source>
        <dbReference type="PIRSR" id="PIRSR004848-1"/>
    </source>
</evidence>
<keyword evidence="7" id="KW-1185">Reference proteome</keyword>
<sequence length="226" mass="25473">MGIKENKEYILNEIQSACEKKNRSSKGVNLIAVTKYVSNETTREAVLAGIEHIGENRIEGLLSKKEYLKDLPVKWHFIGTLQTRKVKDVIEHVDYIHSLDRLSLANEIQKRAVKTISCFVQVNVAEEDSKHGLPVKDVVAFVDKLKDYDSIKVVGLMTMAPFTEDESLIRNVFSTLKQLQLEIQKQKMVHAPCTELSMGMSNDYSIAVEEGATFIRVGTSLVGKEF</sequence>
<dbReference type="GO" id="GO:0030170">
    <property type="term" value="F:pyridoxal phosphate binding"/>
    <property type="evidence" value="ECO:0007669"/>
    <property type="project" value="UniProtKB-UniRule"/>
</dbReference>
<dbReference type="RefSeq" id="WP_066393471.1">
    <property type="nucleotide sequence ID" value="NZ_CP015378.1"/>
</dbReference>
<dbReference type="InterPro" id="IPR029066">
    <property type="entry name" value="PLP-binding_barrel"/>
</dbReference>
<dbReference type="PROSITE" id="PS01211">
    <property type="entry name" value="UPF0001"/>
    <property type="match status" value="1"/>
</dbReference>
<dbReference type="CDD" id="cd00635">
    <property type="entry name" value="PLPDE_III_YBL036c_like"/>
    <property type="match status" value="1"/>
</dbReference>
<organism evidence="6 7">
    <name type="scientific">Fictibacillus phosphorivorans</name>
    <dbReference type="NCBI Taxonomy" id="1221500"/>
    <lineage>
        <taxon>Bacteria</taxon>
        <taxon>Bacillati</taxon>
        <taxon>Bacillota</taxon>
        <taxon>Bacilli</taxon>
        <taxon>Bacillales</taxon>
        <taxon>Fictibacillaceae</taxon>
        <taxon>Fictibacillus</taxon>
    </lineage>
</organism>
<dbReference type="InterPro" id="IPR001608">
    <property type="entry name" value="Ala_racemase_N"/>
</dbReference>
<dbReference type="SUPFAM" id="SSF51419">
    <property type="entry name" value="PLP-binding barrel"/>
    <property type="match status" value="1"/>
</dbReference>
<gene>
    <name evidence="6" type="ORF">ABE65_008235</name>
</gene>
<evidence type="ECO:0000313" key="6">
    <source>
        <dbReference type="EMBL" id="ANC76786.1"/>
    </source>
</evidence>
<accession>A0A160ILM0</accession>
<dbReference type="Pfam" id="PF01168">
    <property type="entry name" value="Ala_racemase_N"/>
    <property type="match status" value="1"/>
</dbReference>
<evidence type="ECO:0000256" key="4">
    <source>
        <dbReference type="RuleBase" id="RU004514"/>
    </source>
</evidence>
<dbReference type="PANTHER" id="PTHR10146">
    <property type="entry name" value="PROLINE SYNTHETASE CO-TRANSCRIBED BACTERIAL HOMOLOG PROTEIN"/>
    <property type="match status" value="1"/>
</dbReference>
<dbReference type="EMBL" id="CP015378">
    <property type="protein sequence ID" value="ANC76786.1"/>
    <property type="molecule type" value="Genomic_DNA"/>
</dbReference>
<dbReference type="HAMAP" id="MF_02087">
    <property type="entry name" value="PLP_homeostasis"/>
    <property type="match status" value="1"/>
</dbReference>
<dbReference type="STRING" id="1221500.ABE65_008235"/>
<evidence type="ECO:0000259" key="5">
    <source>
        <dbReference type="Pfam" id="PF01168"/>
    </source>
</evidence>
<dbReference type="Gene3D" id="3.20.20.10">
    <property type="entry name" value="Alanine racemase"/>
    <property type="match status" value="1"/>
</dbReference>
<keyword evidence="1 2" id="KW-0663">Pyridoxal phosphate</keyword>
<dbReference type="AlphaFoldDB" id="A0A160ILM0"/>
<dbReference type="FunFam" id="3.20.20.10:FF:000011">
    <property type="entry name" value="Pyridoxal phosphate homeostasis protein"/>
    <property type="match status" value="1"/>
</dbReference>
<name>A0A160ILM0_9BACL</name>
<evidence type="ECO:0000256" key="2">
    <source>
        <dbReference type="HAMAP-Rule" id="MF_02087"/>
    </source>
</evidence>
<evidence type="ECO:0000313" key="7">
    <source>
        <dbReference type="Proteomes" id="UP000076623"/>
    </source>
</evidence>
<comment type="similarity">
    <text evidence="2 4">Belongs to the pyridoxal phosphate-binding protein YggS/PROSC family.</text>
</comment>
<dbReference type="PANTHER" id="PTHR10146:SF14">
    <property type="entry name" value="PYRIDOXAL PHOSPHATE HOMEOSTASIS PROTEIN"/>
    <property type="match status" value="1"/>
</dbReference>
<dbReference type="InterPro" id="IPR011078">
    <property type="entry name" value="PyrdxlP_homeostasis"/>
</dbReference>
<feature type="domain" description="Alanine racemase N-terminal" evidence="5">
    <location>
        <begin position="23"/>
        <end position="223"/>
    </location>
</feature>
<dbReference type="Proteomes" id="UP000076623">
    <property type="component" value="Chromosome"/>
</dbReference>
<dbReference type="NCBIfam" id="TIGR00044">
    <property type="entry name" value="YggS family pyridoxal phosphate-dependent enzyme"/>
    <property type="match status" value="1"/>
</dbReference>
<protein>
    <recommendedName>
        <fullName evidence="2">Pyridoxal phosphate homeostasis protein</fullName>
        <shortName evidence="2">PLP homeostasis protein</shortName>
    </recommendedName>
</protein>
<evidence type="ECO:0000256" key="1">
    <source>
        <dbReference type="ARBA" id="ARBA00022898"/>
    </source>
</evidence>